<dbReference type="AlphaFoldDB" id="A0A6J4QWE6"/>
<protein>
    <submittedName>
        <fullName evidence="1">Uncharacterized protein</fullName>
    </submittedName>
</protein>
<gene>
    <name evidence="1" type="ORF">AVDCRST_MAG58-664</name>
</gene>
<name>A0A6J4QWE6_9ACTN</name>
<reference evidence="1" key="1">
    <citation type="submission" date="2020-02" db="EMBL/GenBank/DDBJ databases">
        <authorList>
            <person name="Meier V. D."/>
        </authorList>
    </citation>
    <scope>NUCLEOTIDE SEQUENCE</scope>
    <source>
        <strain evidence="1">AVDCRST_MAG58</strain>
    </source>
</reference>
<dbReference type="EMBL" id="CADCVF010000016">
    <property type="protein sequence ID" value="CAA9448455.1"/>
    <property type="molecule type" value="Genomic_DNA"/>
</dbReference>
<evidence type="ECO:0000313" key="1">
    <source>
        <dbReference type="EMBL" id="CAA9448455.1"/>
    </source>
</evidence>
<proteinExistence type="predicted"/>
<organism evidence="1">
    <name type="scientific">uncultured Rubrobacteraceae bacterium</name>
    <dbReference type="NCBI Taxonomy" id="349277"/>
    <lineage>
        <taxon>Bacteria</taxon>
        <taxon>Bacillati</taxon>
        <taxon>Actinomycetota</taxon>
        <taxon>Rubrobacteria</taxon>
        <taxon>Rubrobacterales</taxon>
        <taxon>Rubrobacteraceae</taxon>
        <taxon>environmental samples</taxon>
    </lineage>
</organism>
<sequence>MEEALVEVLKTEPGGLLSELAEGPHRSQKARQWQADLLRERLEQHLPQGVAG</sequence>
<accession>A0A6J4QWE6</accession>